<dbReference type="Pfam" id="PF20956">
    <property type="entry name" value="DUF4931_C"/>
    <property type="match status" value="2"/>
</dbReference>
<evidence type="ECO:0000259" key="1">
    <source>
        <dbReference type="Pfam" id="PF16285"/>
    </source>
</evidence>
<dbReference type="InterPro" id="IPR049285">
    <property type="entry name" value="DUF4931_C"/>
</dbReference>
<feature type="domain" description="DUF4931" evidence="1">
    <location>
        <begin position="8"/>
        <end position="131"/>
    </location>
</feature>
<dbReference type="AlphaFoldDB" id="A0A0B2K1Q0"/>
<evidence type="ECO:0000313" key="4">
    <source>
        <dbReference type="Proteomes" id="UP000030993"/>
    </source>
</evidence>
<accession>A0A0B2K1Q0</accession>
<dbReference type="EMBL" id="JSCE01000046">
    <property type="protein sequence ID" value="KHM52813.1"/>
    <property type="molecule type" value="Genomic_DNA"/>
</dbReference>
<dbReference type="STRING" id="82374.NZ47_02490"/>
<evidence type="ECO:0000313" key="3">
    <source>
        <dbReference type="EMBL" id="KHM52813.1"/>
    </source>
</evidence>
<dbReference type="eggNOG" id="COG1085">
    <property type="taxonomic scope" value="Bacteria"/>
</dbReference>
<keyword evidence="4" id="KW-1185">Reference proteome</keyword>
<gene>
    <name evidence="3" type="ORF">NZ47_02490</name>
</gene>
<dbReference type="RefSeq" id="WP_039206122.1">
    <property type="nucleotide sequence ID" value="NZ_JSCE01000046.1"/>
</dbReference>
<proteinExistence type="predicted"/>
<organism evidence="3 4">
    <name type="scientific">Anaerovibrio lipolyticus</name>
    <dbReference type="NCBI Taxonomy" id="82374"/>
    <lineage>
        <taxon>Bacteria</taxon>
        <taxon>Bacillati</taxon>
        <taxon>Bacillota</taxon>
        <taxon>Negativicutes</taxon>
        <taxon>Selenomonadales</taxon>
        <taxon>Selenomonadaceae</taxon>
        <taxon>Anaerovibrio</taxon>
    </lineage>
</organism>
<sequence length="277" mass="31979">MEINIVNFNTTIGVKKPRTIQGMANTSNCPFCDVEHLVGIIETDDNIILLKNKYNVMEPSDQLVLIETDQCKSDIPDYSREQMRRVIHMGVKHWIKMLNCGKYRSVIFFKNFGPMSGGTIQHPHMQLVGYPELDPDLMFDPVEFEGLKIFEDKGVELNTSTNPRIGFSEYNLVLHDEAYTDKDTTASVALMPKDDSLNLLADLIKETVTFMKGYFKRPNFSYNLFFYNVEKKMRVKIMPRFATPPMYVGYNIHLRPTSIPDFAENLRAHLENQGYIK</sequence>
<dbReference type="Proteomes" id="UP000030993">
    <property type="component" value="Unassembled WGS sequence"/>
</dbReference>
<dbReference type="InterPro" id="IPR036265">
    <property type="entry name" value="HIT-like_sf"/>
</dbReference>
<protein>
    <recommendedName>
        <fullName evidence="5">Galactose-1-phosphate uridylyltransferase</fullName>
    </recommendedName>
</protein>
<evidence type="ECO:0008006" key="5">
    <source>
        <dbReference type="Google" id="ProtNLM"/>
    </source>
</evidence>
<dbReference type="SUPFAM" id="SSF54197">
    <property type="entry name" value="HIT-like"/>
    <property type="match status" value="1"/>
</dbReference>
<dbReference type="InterPro" id="IPR046322">
    <property type="entry name" value="DUF4931"/>
</dbReference>
<name>A0A0B2K1Q0_9FIRM</name>
<feature type="domain" description="DUF4931" evidence="2">
    <location>
        <begin position="194"/>
        <end position="268"/>
    </location>
</feature>
<comment type="caution">
    <text evidence="3">The sequence shown here is derived from an EMBL/GenBank/DDBJ whole genome shotgun (WGS) entry which is preliminary data.</text>
</comment>
<evidence type="ECO:0000259" key="2">
    <source>
        <dbReference type="Pfam" id="PF20956"/>
    </source>
</evidence>
<dbReference type="Gene3D" id="3.30.428.10">
    <property type="entry name" value="HIT-like"/>
    <property type="match status" value="1"/>
</dbReference>
<dbReference type="Pfam" id="PF16285">
    <property type="entry name" value="DUF4931_N"/>
    <property type="match status" value="1"/>
</dbReference>
<feature type="domain" description="DUF4931" evidence="2">
    <location>
        <begin position="139"/>
        <end position="180"/>
    </location>
</feature>
<reference evidence="3 4" key="1">
    <citation type="journal article" date="2013" name="PLoS ONE">
        <title>Identification and characterization of three novel lipases belonging to families II and V from Anaerovibrio lipolyticus 5ST.</title>
        <authorList>
            <person name="Prive F."/>
            <person name="Kaderbhai N.N."/>
            <person name="Girdwood S."/>
            <person name="Worgan H.J."/>
            <person name="Pinloche E."/>
            <person name="Scollan N.D."/>
            <person name="Huws S.A."/>
            <person name="Newbold C.J."/>
        </authorList>
    </citation>
    <scope>NUCLEOTIDE SEQUENCE [LARGE SCALE GENOMIC DNA]</scope>
    <source>
        <strain evidence="3 4">5S</strain>
    </source>
</reference>